<dbReference type="AlphaFoldDB" id="A0A2A6BH40"/>
<dbReference type="Gene3D" id="3.90.1170.40">
    <property type="entry name" value="Molybdopterin biosynthesis MoaE subunit"/>
    <property type="match status" value="1"/>
</dbReference>
<dbReference type="InterPro" id="IPR003448">
    <property type="entry name" value="Mopterin_biosynth_MoaE"/>
</dbReference>
<dbReference type="EnsemblMetazoa" id="PPA43462.1">
    <property type="protein sequence ID" value="PPA43462.1"/>
    <property type="gene ID" value="WBGene00281831"/>
</dbReference>
<dbReference type="SUPFAM" id="SSF52540">
    <property type="entry name" value="P-loop containing nucleoside triphosphate hydrolases"/>
    <property type="match status" value="1"/>
</dbReference>
<accession>A0A8R1Z887</accession>
<dbReference type="Proteomes" id="UP000005239">
    <property type="component" value="Unassembled WGS sequence"/>
</dbReference>
<keyword evidence="1" id="KW-0963">Cytoplasm</keyword>
<dbReference type="HAMAP" id="MF_03052">
    <property type="entry name" value="MOC2B"/>
    <property type="match status" value="1"/>
</dbReference>
<dbReference type="FunFam" id="3.90.1170.40:FF:000002">
    <property type="entry name" value="Molybdopterin synthase catalytic subunit"/>
    <property type="match status" value="1"/>
</dbReference>
<feature type="compositionally biased region" description="Basic and acidic residues" evidence="2">
    <location>
        <begin position="208"/>
        <end position="217"/>
    </location>
</feature>
<keyword evidence="4" id="KW-1185">Reference proteome</keyword>
<accession>A0A2A6BH40</accession>
<organism evidence="3 4">
    <name type="scientific">Pristionchus pacificus</name>
    <name type="common">Parasitic nematode worm</name>
    <dbReference type="NCBI Taxonomy" id="54126"/>
    <lineage>
        <taxon>Eukaryota</taxon>
        <taxon>Metazoa</taxon>
        <taxon>Ecdysozoa</taxon>
        <taxon>Nematoda</taxon>
        <taxon>Chromadorea</taxon>
        <taxon>Rhabditida</taxon>
        <taxon>Rhabditina</taxon>
        <taxon>Diplogasteromorpha</taxon>
        <taxon>Diplogasteroidea</taxon>
        <taxon>Neodiplogasteridae</taxon>
        <taxon>Pristionchus</taxon>
    </lineage>
</organism>
<dbReference type="GO" id="GO:0006777">
    <property type="term" value="P:Mo-molybdopterin cofactor biosynthetic process"/>
    <property type="evidence" value="ECO:0007669"/>
    <property type="project" value="UniProtKB-UniRule"/>
</dbReference>
<gene>
    <name evidence="3" type="primary">WBGene00281831</name>
</gene>
<comment type="subcellular location">
    <subcellularLocation>
        <location evidence="1">Cytoplasm</location>
    </subcellularLocation>
</comment>
<proteinExistence type="inferred from homology"/>
<feature type="compositionally biased region" description="Pro residues" evidence="2">
    <location>
        <begin position="177"/>
        <end position="188"/>
    </location>
</feature>
<dbReference type="FunFam" id="3.40.50.300:FF:005674">
    <property type="entry name" value="Molybdopterin synthase catalytic subunit"/>
    <property type="match status" value="1"/>
</dbReference>
<evidence type="ECO:0000313" key="3">
    <source>
        <dbReference type="EnsemblMetazoa" id="PPA43462.1"/>
    </source>
</evidence>
<dbReference type="InterPro" id="IPR028888">
    <property type="entry name" value="MOCS2B_euk"/>
</dbReference>
<name>A0A2A6BH40_PRIPA</name>
<dbReference type="CDD" id="cd00756">
    <property type="entry name" value="MoaE"/>
    <property type="match status" value="1"/>
</dbReference>
<dbReference type="Gene3D" id="3.40.50.300">
    <property type="entry name" value="P-loop containing nucleotide triphosphate hydrolases"/>
    <property type="match status" value="1"/>
</dbReference>
<sequence>MTEKDKTNDYLVDQICSALSDFLDLCPKPEYKPRIYANCEVSNGEELQKMMDRQLRKIFRLNPRVEEKVGDGVTAYAPGLDVQPGKAYGDGKQREDGEEEWSDSDHDDFGETSADEFHETEEDDFNTDKESDETEKEESEVVSTTPTVGAPQLPPSVGWGMPPLYQSGPLTPFSLLPHPPRPSTPPPRTTTKDDEFHSSSGHSPSKMPRLERMRIPDPTESEDWPSSDEPTTRRVATPPVAVPQRTALPPRMIRAGSPAPWSGSAPLPPPRSVPSPPSSLARRVLGELPLPKDEFASSSDEEMGPTPIVSIPHHPNLPRPPTPTVPPLNAIFPNDENAPRDGTIYGTPSVHAEGELTCPSCRTGMGCPLHDDPDHTTMGDARVLAICGCTNAGKTTMGRAFQKMFNEEGLRVAIVCQDDFYHDQSKVKTLRSKSGAHIFYDYDSADSVDSMALCRKIEEISHMVDYIIVEGNMLTEMSDVMVTVDRLVFLTLNQATCRRRRAARRYDPPDESGYFEEVVWPSYERHLVNALALAREDSRMTFLDASREDDTNEMDHIIKLMEALSDDIVRITFDVLDVGEAMKMVSSPSCGGTSVFVGTTRDTFDGREVVRLEYESYDEMAYKEMRKLCHQTRRLFPSVERVVLFHRIGEVAVGEISVIIATASPHRTDAIRATEWAIDELKRRVPIWKKEAYADGGAAWKENADWMPRVNEDVNVETEREELAARSKSAGCCTRGDGEKSFAEASRARDANRKVFWLRHLVRQMKGES</sequence>
<feature type="binding site" evidence="1">
    <location>
        <begin position="666"/>
        <end position="667"/>
    </location>
    <ligand>
        <name>substrate</name>
    </ligand>
</feature>
<keyword evidence="1" id="KW-0808">Transferase</keyword>
<evidence type="ECO:0000313" key="4">
    <source>
        <dbReference type="Proteomes" id="UP000005239"/>
    </source>
</evidence>
<dbReference type="GO" id="GO:1990140">
    <property type="term" value="C:molybdopterin synthase complex"/>
    <property type="evidence" value="ECO:0007669"/>
    <property type="project" value="UniProtKB-UniRule"/>
</dbReference>
<keyword evidence="1" id="KW-0501">Molybdenum cofactor biosynthesis</keyword>
<feature type="compositionally biased region" description="Acidic residues" evidence="2">
    <location>
        <begin position="110"/>
        <end position="140"/>
    </location>
</feature>
<feature type="region of interest" description="Disordered" evidence="2">
    <location>
        <begin position="75"/>
        <end position="281"/>
    </location>
</feature>
<dbReference type="Pfam" id="PF02391">
    <property type="entry name" value="MoaE"/>
    <property type="match status" value="1"/>
</dbReference>
<comment type="function">
    <text evidence="1">Catalytic subunit of the molybdopterin synthase complex, a complex that catalyzes the conversion of precursor Z into molybdopterin. Acts by mediating the incorporation of 2 sulfur atoms from thiocarboxylated MOCS2A into precursor Z to generate a dithiolene group.</text>
</comment>
<comment type="catalytic activity">
    <reaction evidence="1">
        <text>2 [molybdopterin-synthase sulfur-carrier protein]-C-terminal-Gly-aminoethanethioate + cyclic pyranopterin phosphate + H2O = molybdopterin + 2 [molybdopterin-synthase sulfur-carrier protein]-C-terminal Gly-Gly + 2 H(+)</text>
        <dbReference type="Rhea" id="RHEA:26333"/>
        <dbReference type="Rhea" id="RHEA-COMP:12202"/>
        <dbReference type="Rhea" id="RHEA-COMP:19907"/>
        <dbReference type="ChEBI" id="CHEBI:15377"/>
        <dbReference type="ChEBI" id="CHEBI:15378"/>
        <dbReference type="ChEBI" id="CHEBI:58698"/>
        <dbReference type="ChEBI" id="CHEBI:59648"/>
        <dbReference type="ChEBI" id="CHEBI:90778"/>
        <dbReference type="ChEBI" id="CHEBI:232372"/>
        <dbReference type="EC" id="2.8.1.12"/>
    </reaction>
</comment>
<feature type="binding site" evidence="1">
    <location>
        <position position="682"/>
    </location>
    <ligand>
        <name>substrate</name>
    </ligand>
</feature>
<dbReference type="GO" id="GO:0005829">
    <property type="term" value="C:cytosol"/>
    <property type="evidence" value="ECO:0000318"/>
    <property type="project" value="GO_Central"/>
</dbReference>
<feature type="compositionally biased region" description="Pro residues" evidence="2">
    <location>
        <begin position="266"/>
        <end position="277"/>
    </location>
</feature>
<evidence type="ECO:0000256" key="2">
    <source>
        <dbReference type="SAM" id="MobiDB-lite"/>
    </source>
</evidence>
<dbReference type="InterPro" id="IPR027417">
    <property type="entry name" value="P-loop_NTPase"/>
</dbReference>
<feature type="binding site" evidence="1">
    <location>
        <begin position="689"/>
        <end position="691"/>
    </location>
    <ligand>
        <name>substrate</name>
    </ligand>
</feature>
<protein>
    <recommendedName>
        <fullName evidence="1">Molybdopterin synthase catalytic subunit</fullName>
        <ecNumber evidence="1">2.8.1.12</ecNumber>
    </recommendedName>
    <alternativeName>
        <fullName evidence="1">Molybdenum cofactor synthesis protein 2 large subunit</fullName>
    </alternativeName>
    <alternativeName>
        <fullName evidence="1">Molybdenum cofactor synthesis protein 2B</fullName>
        <shortName evidence="1">MOCS2B</shortName>
    </alternativeName>
</protein>
<comment type="pathway">
    <text evidence="1">Cofactor biosynthesis; molybdopterin biosynthesis.</text>
</comment>
<reference evidence="3" key="2">
    <citation type="submission" date="2022-06" db="UniProtKB">
        <authorList>
            <consortium name="EnsemblMetazoa"/>
        </authorList>
    </citation>
    <scope>IDENTIFICATION</scope>
    <source>
        <strain evidence="3">PS312</strain>
    </source>
</reference>
<dbReference type="PANTHER" id="PTHR23404">
    <property type="entry name" value="MOLYBDOPTERIN SYNTHASE RELATED"/>
    <property type="match status" value="1"/>
</dbReference>
<dbReference type="Pfam" id="PF13238">
    <property type="entry name" value="AAA_18"/>
    <property type="match status" value="1"/>
</dbReference>
<comment type="similarity">
    <text evidence="1">Belongs to the MoaE family. MOCS2B subfamily.</text>
</comment>
<dbReference type="InterPro" id="IPR036563">
    <property type="entry name" value="MoaE_sf"/>
</dbReference>
<dbReference type="EC" id="2.8.1.12" evidence="1"/>
<reference evidence="4" key="1">
    <citation type="journal article" date="2008" name="Nat. Genet.">
        <title>The Pristionchus pacificus genome provides a unique perspective on nematode lifestyle and parasitism.</title>
        <authorList>
            <person name="Dieterich C."/>
            <person name="Clifton S.W."/>
            <person name="Schuster L.N."/>
            <person name="Chinwalla A."/>
            <person name="Delehaunty K."/>
            <person name="Dinkelacker I."/>
            <person name="Fulton L."/>
            <person name="Fulton R."/>
            <person name="Godfrey J."/>
            <person name="Minx P."/>
            <person name="Mitreva M."/>
            <person name="Roeseler W."/>
            <person name="Tian H."/>
            <person name="Witte H."/>
            <person name="Yang S.P."/>
            <person name="Wilson R.K."/>
            <person name="Sommer R.J."/>
        </authorList>
    </citation>
    <scope>NUCLEOTIDE SEQUENCE [LARGE SCALE GENOMIC DNA]</scope>
    <source>
        <strain evidence="4">PS312</strain>
    </source>
</reference>
<evidence type="ECO:0000256" key="1">
    <source>
        <dbReference type="HAMAP-Rule" id="MF_03052"/>
    </source>
</evidence>
<dbReference type="GO" id="GO:0030366">
    <property type="term" value="F:molybdopterin synthase activity"/>
    <property type="evidence" value="ECO:0007669"/>
    <property type="project" value="UniProtKB-UniRule"/>
</dbReference>
<comment type="subunit">
    <text evidence="1">Heterotetramer; composed of 2 small (MOCS2A) and 2 large (MOCS2B) subunits.</text>
</comment>
<dbReference type="SUPFAM" id="SSF54690">
    <property type="entry name" value="Molybdopterin synthase subunit MoaE"/>
    <property type="match status" value="1"/>
</dbReference>